<dbReference type="InterPro" id="IPR036116">
    <property type="entry name" value="FN3_sf"/>
</dbReference>
<keyword evidence="3" id="KW-0408">Iron</keyword>
<dbReference type="SUPFAM" id="SSF46626">
    <property type="entry name" value="Cytochrome c"/>
    <property type="match status" value="1"/>
</dbReference>
<dbReference type="InterPro" id="IPR013036">
    <property type="entry name" value="DUF1587"/>
</dbReference>
<evidence type="ECO:0000256" key="2">
    <source>
        <dbReference type="ARBA" id="ARBA00022723"/>
    </source>
</evidence>
<dbReference type="InterPro" id="IPR013039">
    <property type="entry name" value="DUF1588"/>
</dbReference>
<evidence type="ECO:0000256" key="5">
    <source>
        <dbReference type="ARBA" id="ARBA00023277"/>
    </source>
</evidence>
<dbReference type="Pfam" id="PF07631">
    <property type="entry name" value="PSD4"/>
    <property type="match status" value="1"/>
</dbReference>
<dbReference type="InterPro" id="IPR007372">
    <property type="entry name" value="Lipid/polyisoprenoid-bd_YceI"/>
</dbReference>
<feature type="chain" id="PRO_5004200070" evidence="6">
    <location>
        <begin position="23"/>
        <end position="1042"/>
    </location>
</feature>
<accession>Q21LI4</accession>
<dbReference type="eggNOG" id="COG2010">
    <property type="taxonomic scope" value="Bacteria"/>
</dbReference>
<dbReference type="Pfam" id="PF07637">
    <property type="entry name" value="PSD5"/>
    <property type="match status" value="1"/>
</dbReference>
<dbReference type="SUPFAM" id="SSF49265">
    <property type="entry name" value="Fibronectin type III"/>
    <property type="match status" value="1"/>
</dbReference>
<feature type="domain" description="CBM2" evidence="8">
    <location>
        <begin position="19"/>
        <end position="127"/>
    </location>
</feature>
<dbReference type="Gene3D" id="2.60.40.290">
    <property type="match status" value="1"/>
</dbReference>
<dbReference type="InterPro" id="IPR013042">
    <property type="entry name" value="DUF1592"/>
</dbReference>
<evidence type="ECO:0000313" key="9">
    <source>
        <dbReference type="EMBL" id="ABD80445.1"/>
    </source>
</evidence>
<protein>
    <submittedName>
        <fullName evidence="9">Cellulose-binding protein</fullName>
    </submittedName>
</protein>
<dbReference type="InterPro" id="IPR012291">
    <property type="entry name" value="CBM2_carb-bd_dom_sf"/>
</dbReference>
<dbReference type="Pfam" id="PF07627">
    <property type="entry name" value="PSCyt3"/>
    <property type="match status" value="1"/>
</dbReference>
<dbReference type="InterPro" id="IPR008965">
    <property type="entry name" value="CBM2/CBM3_carb-bd_dom_sf"/>
</dbReference>
<dbReference type="InterPro" id="IPR003961">
    <property type="entry name" value="FN3_dom"/>
</dbReference>
<dbReference type="GO" id="GO:0009055">
    <property type="term" value="F:electron transfer activity"/>
    <property type="evidence" value="ECO:0007669"/>
    <property type="project" value="InterPro"/>
</dbReference>
<dbReference type="eggNOG" id="COG5297">
    <property type="taxonomic scope" value="Bacteria"/>
</dbReference>
<dbReference type="STRING" id="203122.Sde_1183"/>
<dbReference type="GO" id="GO:0004553">
    <property type="term" value="F:hydrolase activity, hydrolyzing O-glycosyl compounds"/>
    <property type="evidence" value="ECO:0007669"/>
    <property type="project" value="InterPro"/>
</dbReference>
<dbReference type="GO" id="GO:0030247">
    <property type="term" value="F:polysaccharide binding"/>
    <property type="evidence" value="ECO:0007669"/>
    <property type="project" value="UniProtKB-UniRule"/>
</dbReference>
<evidence type="ECO:0000259" key="7">
    <source>
        <dbReference type="PROSITE" id="PS50853"/>
    </source>
</evidence>
<dbReference type="Gene3D" id="2.60.40.10">
    <property type="entry name" value="Immunoglobulins"/>
    <property type="match status" value="1"/>
</dbReference>
<keyword evidence="6" id="KW-0732">Signal</keyword>
<dbReference type="Pfam" id="PF00553">
    <property type="entry name" value="CBM_2"/>
    <property type="match status" value="1"/>
</dbReference>
<feature type="domain" description="Fibronectin type-III" evidence="7">
    <location>
        <begin position="330"/>
        <end position="422"/>
    </location>
</feature>
<dbReference type="OrthoDB" id="188778at2"/>
<evidence type="ECO:0000256" key="3">
    <source>
        <dbReference type="ARBA" id="ARBA00023004"/>
    </source>
</evidence>
<dbReference type="HOGENOM" id="CLU_292376_0_0_6"/>
<keyword evidence="1" id="KW-0349">Heme</keyword>
<dbReference type="GO" id="GO:0005975">
    <property type="term" value="P:carbohydrate metabolic process"/>
    <property type="evidence" value="ECO:0007669"/>
    <property type="project" value="InterPro"/>
</dbReference>
<keyword evidence="2" id="KW-0479">Metal-binding</keyword>
<dbReference type="Gene3D" id="1.10.760.10">
    <property type="entry name" value="Cytochrome c-like domain"/>
    <property type="match status" value="1"/>
</dbReference>
<evidence type="ECO:0000256" key="1">
    <source>
        <dbReference type="ARBA" id="ARBA00022617"/>
    </source>
</evidence>
<keyword evidence="5" id="KW-0119">Carbohydrate metabolism</keyword>
<gene>
    <name evidence="9" type="primary">cbm2B</name>
    <name evidence="9" type="ordered locus">Sde_1183</name>
</gene>
<dbReference type="InterPro" id="IPR009056">
    <property type="entry name" value="Cyt_c-like_dom"/>
</dbReference>
<dbReference type="GO" id="GO:0020037">
    <property type="term" value="F:heme binding"/>
    <property type="evidence" value="ECO:0007669"/>
    <property type="project" value="InterPro"/>
</dbReference>
<feature type="signal peptide" evidence="6">
    <location>
        <begin position="1"/>
        <end position="22"/>
    </location>
</feature>
<proteinExistence type="predicted"/>
<dbReference type="InterPro" id="IPR036909">
    <property type="entry name" value="Cyt_c-like_dom_sf"/>
</dbReference>
<dbReference type="KEGG" id="sde:Sde_1183"/>
<dbReference type="PROSITE" id="PS50853">
    <property type="entry name" value="FN3"/>
    <property type="match status" value="1"/>
</dbReference>
<dbReference type="CAZy" id="CBM2">
    <property type="family name" value="Carbohydrate-Binding Module Family 2"/>
</dbReference>
<dbReference type="SMART" id="SM00867">
    <property type="entry name" value="YceI"/>
    <property type="match status" value="1"/>
</dbReference>
<keyword evidence="4" id="KW-1015">Disulfide bond</keyword>
<dbReference type="InterPro" id="IPR013783">
    <property type="entry name" value="Ig-like_fold"/>
</dbReference>
<evidence type="ECO:0000313" key="10">
    <source>
        <dbReference type="Proteomes" id="UP000001947"/>
    </source>
</evidence>
<name>Q21LI4_SACD2</name>
<dbReference type="InterPro" id="IPR013043">
    <property type="entry name" value="DUF1595"/>
</dbReference>
<dbReference type="GeneID" id="98615647"/>
<dbReference type="SMART" id="SM00637">
    <property type="entry name" value="CBD_II"/>
    <property type="match status" value="1"/>
</dbReference>
<dbReference type="EMBL" id="CP000282">
    <property type="protein sequence ID" value="ABD80445.1"/>
    <property type="molecule type" value="Genomic_DNA"/>
</dbReference>
<reference evidence="9 10" key="1">
    <citation type="journal article" date="2008" name="PLoS Genet.">
        <title>Complete genome sequence of the complex carbohydrate-degrading marine bacterium, Saccharophagus degradans strain 2-40 T.</title>
        <authorList>
            <person name="Weiner R.M."/>
            <person name="Taylor L.E.II."/>
            <person name="Henrissat B."/>
            <person name="Hauser L."/>
            <person name="Land M."/>
            <person name="Coutinho P.M."/>
            <person name="Rancurel C."/>
            <person name="Saunders E.H."/>
            <person name="Longmire A.G."/>
            <person name="Zhang H."/>
            <person name="Bayer E.A."/>
            <person name="Gilbert H.J."/>
            <person name="Larimer F."/>
            <person name="Zhulin I.B."/>
            <person name="Ekborg N.A."/>
            <person name="Lamed R."/>
            <person name="Richardson P.M."/>
            <person name="Borovok I."/>
            <person name="Hutcheson S."/>
        </authorList>
    </citation>
    <scope>NUCLEOTIDE SEQUENCE [LARGE SCALE GENOMIC DNA]</scope>
    <source>
        <strain evidence="10">2-40 / ATCC 43961 / DSM 17024</strain>
    </source>
</reference>
<keyword evidence="10" id="KW-1185">Reference proteome</keyword>
<sequence length="1042" mass="112096">MKKIFKISALSLGFSIAGAASAADLCNVTYEAVNSWGSGAQQAVTVVNNGPALNAWQLSWTFNGSENIDNLWDGVLSQTGANVTVNNAGYNGSVGTGGQFSFGFTVSGWSENFPTEFYLNGEACSGAVDPNPNPNPEPTDGAVWELNSADSVFSFVTVKKEHVAEVQTFTAYNATVDSDGVATLAIDLNSAETNIDIRNERFRNVLFETAFLPTLYYSVQLDMASLSALAVGDAQTQTLGGTLTLHGVQAVVEAEVLVVKTSATDLTVSTSKPILIKAADFDLVSGVESLRALASLSSIGQTVPVYFRLDFDAADPQVTNAVAVPATPAAPTSLTADFTESSGIAALNWNDASNNETEFLVRRREASTGYWSRLTEVNANSTLLDDLLLEEDTYDYKVIALNNGVPSAPSPVATVVATTNPNPEPLTGEEHYQAKCASCHGDDASGGVVGVALNTERDLTVMLNTIVTRMPPGEADNCDQECAEAIGGYIQTTFWNGGEPEPELACDTVTYGARQLKLLTKAEYQRSVEDLVGIDYNVASGLAEDNIIGYFVNNTTKVVVPTVYDQYLTVAEEIAQWSADRNFAGALTCGTNFNQTCANQFVNNFAPKVFRRALSSDEAAAYLAIANGSATNGDVKAGIQLAMEGLFSSPQFVYRHELGEANPNNNAIDSDAFELTSYEMATWLSYTYAGTTPDAIAMQKAANNQLRTDAEIRAEAQRLLEGAGAKQKMGDFVASWLGTDHIANAPKDASVWPGFDALIPHLQTEIREMFSYVMLEPTESFASVYNANYTFVNGPLAQHYGINGVSGNEFQKVTTTDRGGILANGAFMARWGESVESSPIRRSVRVRRRMLCQDQPDPPGNVNIGRENAADEFHEALADPTTTNRERYELLTSGETCATCHQEWINPLGFGMEDFTAVGTRRVTDLNGNTIDASGQLYAPENLNDKDVFINFNGTQGLGALLTTLPSAQSCLPQNLFRYSVGVGVEGLDDNPEGNELVPAERDGYACEVKNLTSTMLEQSPRAMLEGMGSMQAVRYRKAWAR</sequence>
<dbReference type="RefSeq" id="WP_011467665.1">
    <property type="nucleotide sequence ID" value="NC_007912.1"/>
</dbReference>
<dbReference type="Pfam" id="PF04264">
    <property type="entry name" value="YceI"/>
    <property type="match status" value="1"/>
</dbReference>
<dbReference type="Pfam" id="PF07626">
    <property type="entry name" value="PSD3"/>
    <property type="match status" value="1"/>
</dbReference>
<dbReference type="SUPFAM" id="SSF49384">
    <property type="entry name" value="Carbohydrate-binding domain"/>
    <property type="match status" value="1"/>
</dbReference>
<dbReference type="InterPro" id="IPR036761">
    <property type="entry name" value="TTHA0802/YceI-like_sf"/>
</dbReference>
<evidence type="ECO:0000256" key="6">
    <source>
        <dbReference type="SAM" id="SignalP"/>
    </source>
</evidence>
<organism evidence="9 10">
    <name type="scientific">Saccharophagus degradans (strain 2-40 / ATCC 43961 / DSM 17024)</name>
    <dbReference type="NCBI Taxonomy" id="203122"/>
    <lineage>
        <taxon>Bacteria</taxon>
        <taxon>Pseudomonadati</taxon>
        <taxon>Pseudomonadota</taxon>
        <taxon>Gammaproteobacteria</taxon>
        <taxon>Cellvibrionales</taxon>
        <taxon>Cellvibrionaceae</taxon>
        <taxon>Saccharophagus</taxon>
    </lineage>
</organism>
<dbReference type="SUPFAM" id="SSF101874">
    <property type="entry name" value="YceI-like"/>
    <property type="match status" value="1"/>
</dbReference>
<evidence type="ECO:0000256" key="4">
    <source>
        <dbReference type="ARBA" id="ARBA00023157"/>
    </source>
</evidence>
<dbReference type="Gene3D" id="2.40.128.110">
    <property type="entry name" value="Lipid/polyisoprenoid-binding, YceI-like"/>
    <property type="match status" value="1"/>
</dbReference>
<dbReference type="Pfam" id="PF13442">
    <property type="entry name" value="Cytochrome_CBB3"/>
    <property type="match status" value="1"/>
</dbReference>
<evidence type="ECO:0000259" key="8">
    <source>
        <dbReference type="PROSITE" id="PS51173"/>
    </source>
</evidence>
<dbReference type="Proteomes" id="UP000001947">
    <property type="component" value="Chromosome"/>
</dbReference>
<dbReference type="AlphaFoldDB" id="Q21LI4"/>
<dbReference type="GO" id="GO:0046872">
    <property type="term" value="F:metal ion binding"/>
    <property type="evidence" value="ECO:0007669"/>
    <property type="project" value="UniProtKB-KW"/>
</dbReference>
<dbReference type="InterPro" id="IPR001919">
    <property type="entry name" value="CBD2"/>
</dbReference>
<dbReference type="PROSITE" id="PS51173">
    <property type="entry name" value="CBM2"/>
    <property type="match status" value="1"/>
</dbReference>